<evidence type="ECO:0000259" key="5">
    <source>
        <dbReference type="Pfam" id="PF19439"/>
    </source>
</evidence>
<dbReference type="GO" id="GO:0006914">
    <property type="term" value="P:autophagy"/>
    <property type="evidence" value="ECO:0007669"/>
    <property type="project" value="UniProtKB-KW"/>
</dbReference>
<feature type="compositionally biased region" description="Polar residues" evidence="3">
    <location>
        <begin position="772"/>
        <end position="782"/>
    </location>
</feature>
<organism evidence="6 7">
    <name type="scientific">Gnathostoma spinigerum</name>
    <dbReference type="NCBI Taxonomy" id="75299"/>
    <lineage>
        <taxon>Eukaryota</taxon>
        <taxon>Metazoa</taxon>
        <taxon>Ecdysozoa</taxon>
        <taxon>Nematoda</taxon>
        <taxon>Chromadorea</taxon>
        <taxon>Rhabditida</taxon>
        <taxon>Spirurina</taxon>
        <taxon>Gnathostomatomorpha</taxon>
        <taxon>Gnathostomatoidea</taxon>
        <taxon>Gnathostomatidae</taxon>
        <taxon>Gnathostoma</taxon>
    </lineage>
</organism>
<dbReference type="Pfam" id="PF19439">
    <property type="entry name" value="CLEC16A_C"/>
    <property type="match status" value="2"/>
</dbReference>
<evidence type="ECO:0000256" key="1">
    <source>
        <dbReference type="ARBA" id="ARBA00006441"/>
    </source>
</evidence>
<feature type="compositionally biased region" description="Polar residues" evidence="3">
    <location>
        <begin position="748"/>
        <end position="762"/>
    </location>
</feature>
<keyword evidence="2" id="KW-0072">Autophagy</keyword>
<evidence type="ECO:0000259" key="4">
    <source>
        <dbReference type="Pfam" id="PF09758"/>
    </source>
</evidence>
<feature type="region of interest" description="Disordered" evidence="3">
    <location>
        <begin position="745"/>
        <end position="789"/>
    </location>
</feature>
<dbReference type="PANTHER" id="PTHR21481">
    <property type="entry name" value="PROTEIN CLEC16A"/>
    <property type="match status" value="1"/>
</dbReference>
<feature type="domain" description="FPL" evidence="4">
    <location>
        <begin position="48"/>
        <end position="195"/>
    </location>
</feature>
<evidence type="ECO:0000313" key="6">
    <source>
        <dbReference type="EMBL" id="MFH4974493.1"/>
    </source>
</evidence>
<gene>
    <name evidence="6" type="ORF">AB6A40_001202</name>
</gene>
<evidence type="ECO:0000256" key="2">
    <source>
        <dbReference type="ARBA" id="ARBA00023006"/>
    </source>
</evidence>
<reference evidence="6 7" key="1">
    <citation type="submission" date="2024-08" db="EMBL/GenBank/DDBJ databases">
        <title>Gnathostoma spinigerum genome.</title>
        <authorList>
            <person name="Gonzalez-Bertolin B."/>
            <person name="Monzon S."/>
            <person name="Zaballos A."/>
            <person name="Jimenez P."/>
            <person name="Dekumyoy P."/>
            <person name="Varona S."/>
            <person name="Cuesta I."/>
            <person name="Sumanam S."/>
            <person name="Adisakwattana P."/>
            <person name="Gasser R.B."/>
            <person name="Hernandez-Gonzalez A."/>
            <person name="Young N.D."/>
            <person name="Perteguer M.J."/>
        </authorList>
    </citation>
    <scope>NUCLEOTIDE SEQUENCE [LARGE SCALE GENOMIC DNA]</scope>
    <source>
        <strain evidence="6">AL3</strain>
        <tissue evidence="6">Liver</tissue>
    </source>
</reference>
<keyword evidence="7" id="KW-1185">Reference proteome</keyword>
<dbReference type="InterPro" id="IPR045820">
    <property type="entry name" value="CLEC16A/TT9_C"/>
</dbReference>
<dbReference type="Pfam" id="PF09758">
    <property type="entry name" value="FPL"/>
    <property type="match status" value="1"/>
</dbReference>
<sequence length="789" mass="90541">MFKRFGASSGIWKPKNPYTLEYLKYLHGVLVKNETVTDGNRKLLVEALRAIAEILIWGDQNDSSVFDFFLERQMLSHFLTIMRQQCGSYVCVQLLQTLNILFENIRHETSLYFLLSNNHVNWIITHKFDFENEEIMAYYISFLKILSFKLNPYTIHFFFNEAAQEFPLYTEVIKFYNHSEGMVRIAVRTTTLNIFKVQDESMRAFVRSRSREYFCSLVDMTVYESVSMDQFARSAENEASNRDRLSDFITEELDHIHYFNDIFLIKDRKLTKLLLDILYQRLIGPLYLCSLIPSRRCDSTIILTSVSSLFLLSQFLLTVDDSQVVNTVLSSFFFDNESDIHHQWIRSRNGDLNLVNIEVSSEVVPRIFFKKFLCCLDCELNDHAAFYALLLVYAICQNKGVTEDLLDAAQISRNLVTEDAFDQNLFNSLLSVLQLSSQRDTTVRVVTVELCCMVLRWLLLAAKDESVLHPRALQQAEDAQSALISFLSSVIYTEELFLEMFEDEYYQFERENFHLAAISCDSSLLLPPTNTPLSGVAITKRLTSGSEERIRRVIQLYFHFRKFIFDLRGEEEVMLPLSAHGAPVADINDCINLDNSDLLSCTVVFNKAERQQRFLVADQIQLILVEPDTKRLGWAIVRFVGLLQDTQMTGDPGDSRALHVVVNDVRSRSGRTSEPLLSAKFIFDDHIRCMAAKQRLTKGRQKARQFKLDLICDLLGIARKQFNPGCNRNPFRIVKGCAPGCVRRQQHSRTSPDLRSSNSSLNAVVPDDPKPGTTSAGSSVINLDNVKDV</sequence>
<comment type="caution">
    <text evidence="6">The sequence shown here is derived from an EMBL/GenBank/DDBJ whole genome shotgun (WGS) entry which is preliminary data.</text>
</comment>
<dbReference type="EMBL" id="JBGFUD010000422">
    <property type="protein sequence ID" value="MFH4974493.1"/>
    <property type="molecule type" value="Genomic_DNA"/>
</dbReference>
<proteinExistence type="inferred from homology"/>
<protein>
    <recommendedName>
        <fullName evidence="8">FPL domain-containing protein</fullName>
    </recommendedName>
</protein>
<feature type="domain" description="CLEC16A/TT9 C-terminal" evidence="5">
    <location>
        <begin position="366"/>
        <end position="717"/>
    </location>
</feature>
<evidence type="ECO:0008006" key="8">
    <source>
        <dbReference type="Google" id="ProtNLM"/>
    </source>
</evidence>
<dbReference type="InterPro" id="IPR019155">
    <property type="entry name" value="CLEC16A/TT9_N"/>
</dbReference>
<comment type="similarity">
    <text evidence="1">Belongs to the CLEC16A/gop-1 family.</text>
</comment>
<evidence type="ECO:0000313" key="7">
    <source>
        <dbReference type="Proteomes" id="UP001608902"/>
    </source>
</evidence>
<dbReference type="Proteomes" id="UP001608902">
    <property type="component" value="Unassembled WGS sequence"/>
</dbReference>
<accession>A0ABD6E3T0</accession>
<dbReference type="InterPro" id="IPR039272">
    <property type="entry name" value="CLEC16A/TT9"/>
</dbReference>
<evidence type="ECO:0000256" key="3">
    <source>
        <dbReference type="SAM" id="MobiDB-lite"/>
    </source>
</evidence>
<feature type="domain" description="CLEC16A/TT9 C-terminal" evidence="5">
    <location>
        <begin position="241"/>
        <end position="328"/>
    </location>
</feature>
<dbReference type="PANTHER" id="PTHR21481:SF0">
    <property type="entry name" value="PROTEIN CLEC16A"/>
    <property type="match status" value="1"/>
</dbReference>
<dbReference type="AlphaFoldDB" id="A0ABD6E3T0"/>
<name>A0ABD6E3T0_9BILA</name>